<evidence type="ECO:0000256" key="2">
    <source>
        <dbReference type="ARBA" id="ARBA00010744"/>
    </source>
</evidence>
<reference evidence="10" key="3">
    <citation type="submission" date="2025-09" db="UniProtKB">
        <authorList>
            <consortium name="Ensembl"/>
        </authorList>
    </citation>
    <scope>IDENTIFICATION</scope>
</reference>
<dbReference type="GO" id="GO:0003682">
    <property type="term" value="F:chromatin binding"/>
    <property type="evidence" value="ECO:0007669"/>
    <property type="project" value="TreeGrafter"/>
</dbReference>
<accession>A0A8C3C361</accession>
<dbReference type="Proteomes" id="UP000694556">
    <property type="component" value="Chromosome 23"/>
</dbReference>
<feature type="compositionally biased region" description="Acidic residues" evidence="8">
    <location>
        <begin position="152"/>
        <end position="171"/>
    </location>
</feature>
<comment type="subcellular location">
    <subcellularLocation>
        <location evidence="1">Nucleus</location>
    </subcellularLocation>
</comment>
<dbReference type="PANTHER" id="PTHR22747">
    <property type="entry name" value="NUCLEOPLASMIN"/>
    <property type="match status" value="1"/>
</dbReference>
<dbReference type="Gene3D" id="2.60.120.340">
    <property type="entry name" value="Nucleoplasmin core domain"/>
    <property type="match status" value="1"/>
</dbReference>
<dbReference type="Pfam" id="PF03066">
    <property type="entry name" value="Nucleoplasmin"/>
    <property type="match status" value="1"/>
</dbReference>
<dbReference type="InterPro" id="IPR036824">
    <property type="entry name" value="Nucleoplasmin_core_dom_sf"/>
</dbReference>
<dbReference type="AlphaFoldDB" id="A0A8C3C361"/>
<keyword evidence="11" id="KW-1185">Reference proteome</keyword>
<evidence type="ECO:0000256" key="3">
    <source>
        <dbReference type="ARBA" id="ARBA00022473"/>
    </source>
</evidence>
<feature type="region of interest" description="Disordered" evidence="8">
    <location>
        <begin position="1"/>
        <end position="44"/>
    </location>
</feature>
<dbReference type="GO" id="GO:0007338">
    <property type="term" value="P:single fertilization"/>
    <property type="evidence" value="ECO:0007669"/>
    <property type="project" value="UniProtKB-KW"/>
</dbReference>
<name>A0A8C3C361_CAIMO</name>
<evidence type="ECO:0000259" key="9">
    <source>
        <dbReference type="Pfam" id="PF03066"/>
    </source>
</evidence>
<dbReference type="GO" id="GO:0005730">
    <property type="term" value="C:nucleolus"/>
    <property type="evidence" value="ECO:0007669"/>
    <property type="project" value="TreeGrafter"/>
</dbReference>
<comment type="similarity">
    <text evidence="2">Belongs to the nucleoplasmin family.</text>
</comment>
<keyword evidence="3" id="KW-0217">Developmental protein</keyword>
<dbReference type="FunFam" id="2.60.120.340:FF:000003">
    <property type="entry name" value="Nucleoplasmin 2"/>
    <property type="match status" value="1"/>
</dbReference>
<dbReference type="GO" id="GO:0003723">
    <property type="term" value="F:RNA binding"/>
    <property type="evidence" value="ECO:0007669"/>
    <property type="project" value="TreeGrafter"/>
</dbReference>
<dbReference type="Ensembl" id="ENSCMMT00000015370.1">
    <property type="protein sequence ID" value="ENSCMMP00000013939.1"/>
    <property type="gene ID" value="ENSCMMG00000008895.1"/>
</dbReference>
<evidence type="ECO:0000256" key="1">
    <source>
        <dbReference type="ARBA" id="ARBA00004123"/>
    </source>
</evidence>
<dbReference type="GO" id="GO:0042393">
    <property type="term" value="F:histone binding"/>
    <property type="evidence" value="ECO:0007669"/>
    <property type="project" value="TreeGrafter"/>
</dbReference>
<dbReference type="GO" id="GO:0006338">
    <property type="term" value="P:chromatin remodeling"/>
    <property type="evidence" value="ECO:0007669"/>
    <property type="project" value="TreeGrafter"/>
</dbReference>
<keyword evidence="7" id="KW-0278">Fertilization</keyword>
<dbReference type="GO" id="GO:0005737">
    <property type="term" value="C:cytoplasm"/>
    <property type="evidence" value="ECO:0007669"/>
    <property type="project" value="TreeGrafter"/>
</dbReference>
<dbReference type="PANTHER" id="PTHR22747:SF14">
    <property type="entry name" value="NUCLEOPLASMIN-2"/>
    <property type="match status" value="1"/>
</dbReference>
<evidence type="ECO:0000256" key="7">
    <source>
        <dbReference type="ARBA" id="ARBA00023279"/>
    </source>
</evidence>
<keyword evidence="4" id="KW-0156">Chromatin regulator</keyword>
<feature type="region of interest" description="Disordered" evidence="8">
    <location>
        <begin position="151"/>
        <end position="216"/>
    </location>
</feature>
<dbReference type="InterPro" id="IPR024057">
    <property type="entry name" value="Nucleoplasmin_core_dom"/>
</dbReference>
<dbReference type="GO" id="GO:0045740">
    <property type="term" value="P:positive regulation of DNA replication"/>
    <property type="evidence" value="ECO:0007669"/>
    <property type="project" value="TreeGrafter"/>
</dbReference>
<reference evidence="10" key="1">
    <citation type="submission" date="2018-09" db="EMBL/GenBank/DDBJ databases">
        <title>Common duck and Muscovy duck high density SNP chip.</title>
        <authorList>
            <person name="Vignal A."/>
            <person name="Thebault N."/>
            <person name="Warren W.C."/>
        </authorList>
    </citation>
    <scope>NUCLEOTIDE SEQUENCE [LARGE SCALE GENOMIC DNA]</scope>
</reference>
<evidence type="ECO:0000256" key="6">
    <source>
        <dbReference type="ARBA" id="ARBA00023242"/>
    </source>
</evidence>
<organism evidence="10 11">
    <name type="scientific">Cairina moschata</name>
    <name type="common">Muscovy duck</name>
    <dbReference type="NCBI Taxonomy" id="8855"/>
    <lineage>
        <taxon>Eukaryota</taxon>
        <taxon>Metazoa</taxon>
        <taxon>Chordata</taxon>
        <taxon>Craniata</taxon>
        <taxon>Vertebrata</taxon>
        <taxon>Euteleostomi</taxon>
        <taxon>Archelosauria</taxon>
        <taxon>Archosauria</taxon>
        <taxon>Dinosauria</taxon>
        <taxon>Saurischia</taxon>
        <taxon>Theropoda</taxon>
        <taxon>Coelurosauria</taxon>
        <taxon>Aves</taxon>
        <taxon>Neognathae</taxon>
        <taxon>Galloanserae</taxon>
        <taxon>Anseriformes</taxon>
        <taxon>Anatidae</taxon>
        <taxon>Anatinae</taxon>
        <taxon>Cairina</taxon>
    </lineage>
</organism>
<feature type="compositionally biased region" description="Low complexity" evidence="8">
    <location>
        <begin position="205"/>
        <end position="216"/>
    </location>
</feature>
<evidence type="ECO:0000313" key="10">
    <source>
        <dbReference type="Ensembl" id="ENSCMMP00000013939.1"/>
    </source>
</evidence>
<evidence type="ECO:0000256" key="5">
    <source>
        <dbReference type="ARBA" id="ARBA00023186"/>
    </source>
</evidence>
<dbReference type="InterPro" id="IPR004301">
    <property type="entry name" value="Nucleoplasmin"/>
</dbReference>
<dbReference type="SUPFAM" id="SSF69203">
    <property type="entry name" value="Nucleoplasmin-like core domain"/>
    <property type="match status" value="1"/>
</dbReference>
<reference evidence="10" key="2">
    <citation type="submission" date="2025-08" db="UniProtKB">
        <authorList>
            <consortium name="Ensembl"/>
        </authorList>
    </citation>
    <scope>IDENTIFICATION</scope>
</reference>
<sequence>MSTTGSTDSRSEKPMALIWGEPPRPITPPNGAEPVGGGAPPDPPPLFIGCELSGERPSYTFQPPQEWHCEQQLALRTVCLGEKARDEFHVVEIVAPPPEDAPVPIATLKPSVLPMAALGGVELTPPVTFHLRAGSGPVYISGQHVSLMPDLSWEEEEEEEEGDEEEEGVEETPEKPPKPQGAKRGNAAKGGESFGVCEPPPPAPLSIFPSFSPLEE</sequence>
<dbReference type="GO" id="GO:0005654">
    <property type="term" value="C:nucleoplasm"/>
    <property type="evidence" value="ECO:0007669"/>
    <property type="project" value="TreeGrafter"/>
</dbReference>
<proteinExistence type="inferred from homology"/>
<protein>
    <submittedName>
        <fullName evidence="10">Nucleophosmin/nucleoplasmin 2</fullName>
    </submittedName>
</protein>
<evidence type="ECO:0000313" key="11">
    <source>
        <dbReference type="Proteomes" id="UP000694556"/>
    </source>
</evidence>
<keyword evidence="6" id="KW-0539">Nucleus</keyword>
<feature type="domain" description="Nucleoplasmin core" evidence="9">
    <location>
        <begin position="48"/>
        <end position="145"/>
    </location>
</feature>
<keyword evidence="5" id="KW-0143">Chaperone</keyword>
<evidence type="ECO:0000256" key="8">
    <source>
        <dbReference type="SAM" id="MobiDB-lite"/>
    </source>
</evidence>
<evidence type="ECO:0000256" key="4">
    <source>
        <dbReference type="ARBA" id="ARBA00022853"/>
    </source>
</evidence>